<evidence type="ECO:0000313" key="3">
    <source>
        <dbReference type="Proteomes" id="UP000886653"/>
    </source>
</evidence>
<evidence type="ECO:0000256" key="1">
    <source>
        <dbReference type="SAM" id="MobiDB-lite"/>
    </source>
</evidence>
<dbReference type="OrthoDB" id="2504967at2759"/>
<feature type="region of interest" description="Disordered" evidence="1">
    <location>
        <begin position="66"/>
        <end position="88"/>
    </location>
</feature>
<keyword evidence="3" id="KW-1185">Reference proteome</keyword>
<dbReference type="Proteomes" id="UP000886653">
    <property type="component" value="Unassembled WGS sequence"/>
</dbReference>
<accession>A0A9P6NI27</accession>
<gene>
    <name evidence="2" type="ORF">CROQUDRAFT_659994</name>
</gene>
<organism evidence="2 3">
    <name type="scientific">Cronartium quercuum f. sp. fusiforme G11</name>
    <dbReference type="NCBI Taxonomy" id="708437"/>
    <lineage>
        <taxon>Eukaryota</taxon>
        <taxon>Fungi</taxon>
        <taxon>Dikarya</taxon>
        <taxon>Basidiomycota</taxon>
        <taxon>Pucciniomycotina</taxon>
        <taxon>Pucciniomycetes</taxon>
        <taxon>Pucciniales</taxon>
        <taxon>Coleosporiaceae</taxon>
        <taxon>Cronartium</taxon>
    </lineage>
</organism>
<sequence length="184" mass="20453">MTSTQTHQASPQLRPLNLLAKVPSGKLRIDVTSPTPSATLISITPPPWQKEFKLTRVVNRERKKLSTVTLSSNGSDSQSTCSRLPPTPSDLPVLNGQLCILEEKFEVVSNRISSRHRLFENLEKNSSHLHLDLQKELLNAIARENESNNQTDEDLSTKPSSPISNPKTEAGNQANGWGGYFKLW</sequence>
<feature type="compositionally biased region" description="Polar residues" evidence="1">
    <location>
        <begin position="157"/>
        <end position="174"/>
    </location>
</feature>
<comment type="caution">
    <text evidence="2">The sequence shown here is derived from an EMBL/GenBank/DDBJ whole genome shotgun (WGS) entry which is preliminary data.</text>
</comment>
<feature type="compositionally biased region" description="Polar residues" evidence="1">
    <location>
        <begin position="66"/>
        <end position="82"/>
    </location>
</feature>
<dbReference type="EMBL" id="MU167295">
    <property type="protein sequence ID" value="KAG0144438.1"/>
    <property type="molecule type" value="Genomic_DNA"/>
</dbReference>
<feature type="region of interest" description="Disordered" evidence="1">
    <location>
        <begin position="145"/>
        <end position="174"/>
    </location>
</feature>
<reference evidence="2" key="1">
    <citation type="submission" date="2013-11" db="EMBL/GenBank/DDBJ databases">
        <title>Genome sequence of the fusiform rust pathogen reveals effectors for host alternation and coevolution with pine.</title>
        <authorList>
            <consortium name="DOE Joint Genome Institute"/>
            <person name="Smith K."/>
            <person name="Pendleton A."/>
            <person name="Kubisiak T."/>
            <person name="Anderson C."/>
            <person name="Salamov A."/>
            <person name="Aerts A."/>
            <person name="Riley R."/>
            <person name="Clum A."/>
            <person name="Lindquist E."/>
            <person name="Ence D."/>
            <person name="Campbell M."/>
            <person name="Kronenberg Z."/>
            <person name="Feau N."/>
            <person name="Dhillon B."/>
            <person name="Hamelin R."/>
            <person name="Burleigh J."/>
            <person name="Smith J."/>
            <person name="Yandell M."/>
            <person name="Nelson C."/>
            <person name="Grigoriev I."/>
            <person name="Davis J."/>
        </authorList>
    </citation>
    <scope>NUCLEOTIDE SEQUENCE</scope>
    <source>
        <strain evidence="2">G11</strain>
    </source>
</reference>
<name>A0A9P6NI27_9BASI</name>
<proteinExistence type="predicted"/>
<protein>
    <submittedName>
        <fullName evidence="2">Uncharacterized protein</fullName>
    </submittedName>
</protein>
<evidence type="ECO:0000313" key="2">
    <source>
        <dbReference type="EMBL" id="KAG0144438.1"/>
    </source>
</evidence>
<dbReference type="AlphaFoldDB" id="A0A9P6NI27"/>